<dbReference type="CDD" id="cd02182">
    <property type="entry name" value="GH16_Strep_laminarinase_like"/>
    <property type="match status" value="1"/>
</dbReference>
<dbReference type="RefSeq" id="XP_030989786.1">
    <property type="nucleotide sequence ID" value="XM_031132876.1"/>
</dbReference>
<accession>A0A507AF46</accession>
<dbReference type="STRING" id="1093900.A0A507AF46"/>
<organism evidence="3 4">
    <name type="scientific">Thyridium curvatum</name>
    <dbReference type="NCBI Taxonomy" id="1093900"/>
    <lineage>
        <taxon>Eukaryota</taxon>
        <taxon>Fungi</taxon>
        <taxon>Dikarya</taxon>
        <taxon>Ascomycota</taxon>
        <taxon>Pezizomycotina</taxon>
        <taxon>Sordariomycetes</taxon>
        <taxon>Sordariomycetidae</taxon>
        <taxon>Thyridiales</taxon>
        <taxon>Thyridiaceae</taxon>
        <taxon>Thyridium</taxon>
    </lineage>
</organism>
<name>A0A507AF46_9PEZI</name>
<feature type="signal peptide" evidence="1">
    <location>
        <begin position="1"/>
        <end position="17"/>
    </location>
</feature>
<dbReference type="Pfam" id="PF26113">
    <property type="entry name" value="GH16_XgeA"/>
    <property type="match status" value="1"/>
</dbReference>
<dbReference type="PROSITE" id="PS51762">
    <property type="entry name" value="GH16_2"/>
    <property type="match status" value="1"/>
</dbReference>
<comment type="caution">
    <text evidence="3">The sequence shown here is derived from an EMBL/GenBank/DDBJ whole genome shotgun (WGS) entry which is preliminary data.</text>
</comment>
<dbReference type="OrthoDB" id="192832at2759"/>
<sequence>MFLRASLLALLPALAASIQLPGYNGMKVLWQDTFTGSAGSPVNGDLWDVANVKMNNGNNEQQTYTGSNHNLQLSGGGTVQLVPWRDQAAGWTSARIESKATFTPAPGKVTRVEASIRMGAAPAGSKAGVWPAFWMLGDAVHHGTQWPLCGELDVLEMRNGEGTAYGTAHCGPSAQGGVCNEPVGRGATLPVGFDSEFHTWSLEWDRRPGDWTAEKITWFRDGQVFNSLTGAGLGDQGTWSTLAHAPYYIILNVAVGGNFVSASVLAGASDGATESGYGNMMEVQYVGVWESA</sequence>
<dbReference type="GeneID" id="41977722"/>
<reference evidence="3 4" key="1">
    <citation type="submission" date="2019-06" db="EMBL/GenBank/DDBJ databases">
        <title>Draft genome sequence of the filamentous fungus Phialemoniopsis curvata isolated from diesel fuel.</title>
        <authorList>
            <person name="Varaljay V.A."/>
            <person name="Lyon W.J."/>
            <person name="Crouch A.L."/>
            <person name="Drake C.E."/>
            <person name="Hollomon J.M."/>
            <person name="Nadeau L.J."/>
            <person name="Nunn H.S."/>
            <person name="Stevenson B.S."/>
            <person name="Bojanowski C.L."/>
            <person name="Crookes-Goodson W.J."/>
        </authorList>
    </citation>
    <scope>NUCLEOTIDE SEQUENCE [LARGE SCALE GENOMIC DNA]</scope>
    <source>
        <strain evidence="3 4">D216</strain>
    </source>
</reference>
<dbReference type="InParanoid" id="A0A507AF46"/>
<dbReference type="InterPro" id="IPR013320">
    <property type="entry name" value="ConA-like_dom_sf"/>
</dbReference>
<dbReference type="InterPro" id="IPR050546">
    <property type="entry name" value="Glycosyl_Hydrlase_16"/>
</dbReference>
<evidence type="ECO:0000313" key="4">
    <source>
        <dbReference type="Proteomes" id="UP000319257"/>
    </source>
</evidence>
<dbReference type="PANTHER" id="PTHR10963">
    <property type="entry name" value="GLYCOSYL HYDROLASE-RELATED"/>
    <property type="match status" value="1"/>
</dbReference>
<dbReference type="GO" id="GO:0004553">
    <property type="term" value="F:hydrolase activity, hydrolyzing O-glycosyl compounds"/>
    <property type="evidence" value="ECO:0007669"/>
    <property type="project" value="InterPro"/>
</dbReference>
<dbReference type="EMBL" id="SKBQ01000081">
    <property type="protein sequence ID" value="TPX08075.1"/>
    <property type="molecule type" value="Genomic_DNA"/>
</dbReference>
<gene>
    <name evidence="3" type="ORF">E0L32_010275</name>
</gene>
<evidence type="ECO:0000256" key="1">
    <source>
        <dbReference type="SAM" id="SignalP"/>
    </source>
</evidence>
<keyword evidence="1" id="KW-0732">Signal</keyword>
<dbReference type="InterPro" id="IPR000757">
    <property type="entry name" value="Beta-glucanase-like"/>
</dbReference>
<dbReference type="SUPFAM" id="SSF49899">
    <property type="entry name" value="Concanavalin A-like lectins/glucanases"/>
    <property type="match status" value="1"/>
</dbReference>
<keyword evidence="4" id="KW-1185">Reference proteome</keyword>
<proteinExistence type="predicted"/>
<evidence type="ECO:0000259" key="2">
    <source>
        <dbReference type="PROSITE" id="PS51762"/>
    </source>
</evidence>
<dbReference type="PANTHER" id="PTHR10963:SF60">
    <property type="entry name" value="GRAM-NEGATIVE BACTERIA-BINDING PROTEIN 1-RELATED"/>
    <property type="match status" value="1"/>
</dbReference>
<evidence type="ECO:0000313" key="3">
    <source>
        <dbReference type="EMBL" id="TPX08075.1"/>
    </source>
</evidence>
<dbReference type="GO" id="GO:0005975">
    <property type="term" value="P:carbohydrate metabolic process"/>
    <property type="evidence" value="ECO:0007669"/>
    <property type="project" value="InterPro"/>
</dbReference>
<feature type="chain" id="PRO_5021404164" description="GH16 domain-containing protein" evidence="1">
    <location>
        <begin position="18"/>
        <end position="292"/>
    </location>
</feature>
<dbReference type="AlphaFoldDB" id="A0A507AF46"/>
<dbReference type="Gene3D" id="2.60.120.200">
    <property type="match status" value="1"/>
</dbReference>
<dbReference type="Proteomes" id="UP000319257">
    <property type="component" value="Unassembled WGS sequence"/>
</dbReference>
<protein>
    <recommendedName>
        <fullName evidence="2">GH16 domain-containing protein</fullName>
    </recommendedName>
</protein>
<feature type="domain" description="GH16" evidence="2">
    <location>
        <begin position="35"/>
        <end position="292"/>
    </location>
</feature>